<organism evidence="3">
    <name type="scientific">Sesamum angustifolium</name>
    <dbReference type="NCBI Taxonomy" id="2727405"/>
    <lineage>
        <taxon>Eukaryota</taxon>
        <taxon>Viridiplantae</taxon>
        <taxon>Streptophyta</taxon>
        <taxon>Embryophyta</taxon>
        <taxon>Tracheophyta</taxon>
        <taxon>Spermatophyta</taxon>
        <taxon>Magnoliopsida</taxon>
        <taxon>eudicotyledons</taxon>
        <taxon>Gunneridae</taxon>
        <taxon>Pentapetalae</taxon>
        <taxon>asterids</taxon>
        <taxon>lamiids</taxon>
        <taxon>Lamiales</taxon>
        <taxon>Pedaliaceae</taxon>
        <taxon>Sesamum</taxon>
    </lineage>
</organism>
<proteinExistence type="predicted"/>
<accession>A0AAW2MJM6</accession>
<name>A0AAW2MJM6_9LAMI</name>
<dbReference type="GO" id="GO:0016787">
    <property type="term" value="F:hydrolase activity"/>
    <property type="evidence" value="ECO:0007669"/>
    <property type="project" value="UniProtKB-KW"/>
</dbReference>
<reference evidence="3" key="1">
    <citation type="submission" date="2020-06" db="EMBL/GenBank/DDBJ databases">
        <authorList>
            <person name="Li T."/>
            <person name="Hu X."/>
            <person name="Zhang T."/>
            <person name="Song X."/>
            <person name="Zhang H."/>
            <person name="Dai N."/>
            <person name="Sheng W."/>
            <person name="Hou X."/>
            <person name="Wei L."/>
        </authorList>
    </citation>
    <scope>NUCLEOTIDE SEQUENCE</scope>
    <source>
        <strain evidence="3">G01</strain>
        <tissue evidence="3">Leaf</tissue>
    </source>
</reference>
<keyword evidence="1" id="KW-0378">Hydrolase</keyword>
<dbReference type="PANTHER" id="PTHR31479">
    <property type="entry name" value="ALPHA/BETA-HYDROLASES SUPERFAMILY PROTEIN"/>
    <property type="match status" value="1"/>
</dbReference>
<reference evidence="3" key="2">
    <citation type="journal article" date="2024" name="Plant">
        <title>Genomic evolution and insights into agronomic trait innovations of Sesamum species.</title>
        <authorList>
            <person name="Miao H."/>
            <person name="Wang L."/>
            <person name="Qu L."/>
            <person name="Liu H."/>
            <person name="Sun Y."/>
            <person name="Le M."/>
            <person name="Wang Q."/>
            <person name="Wei S."/>
            <person name="Zheng Y."/>
            <person name="Lin W."/>
            <person name="Duan Y."/>
            <person name="Cao H."/>
            <person name="Xiong S."/>
            <person name="Wang X."/>
            <person name="Wei L."/>
            <person name="Li C."/>
            <person name="Ma Q."/>
            <person name="Ju M."/>
            <person name="Zhao R."/>
            <person name="Li G."/>
            <person name="Mu C."/>
            <person name="Tian Q."/>
            <person name="Mei H."/>
            <person name="Zhang T."/>
            <person name="Gao T."/>
            <person name="Zhang H."/>
        </authorList>
    </citation>
    <scope>NUCLEOTIDE SEQUENCE</scope>
    <source>
        <strain evidence="3">G01</strain>
    </source>
</reference>
<dbReference type="SUPFAM" id="SSF53474">
    <property type="entry name" value="alpha/beta-Hydrolases"/>
    <property type="match status" value="1"/>
</dbReference>
<comment type="caution">
    <text evidence="3">The sequence shown here is derived from an EMBL/GenBank/DDBJ whole genome shotgun (WGS) entry which is preliminary data.</text>
</comment>
<evidence type="ECO:0000259" key="2">
    <source>
        <dbReference type="Pfam" id="PF01764"/>
    </source>
</evidence>
<dbReference type="GO" id="GO:0006629">
    <property type="term" value="P:lipid metabolic process"/>
    <property type="evidence" value="ECO:0007669"/>
    <property type="project" value="InterPro"/>
</dbReference>
<evidence type="ECO:0000313" key="3">
    <source>
        <dbReference type="EMBL" id="KAL0331078.1"/>
    </source>
</evidence>
<dbReference type="EMBL" id="JACGWK010000010">
    <property type="protein sequence ID" value="KAL0331078.1"/>
    <property type="molecule type" value="Genomic_DNA"/>
</dbReference>
<dbReference type="InterPro" id="IPR029058">
    <property type="entry name" value="AB_hydrolase_fold"/>
</dbReference>
<dbReference type="Pfam" id="PF01764">
    <property type="entry name" value="Lipase_3"/>
    <property type="match status" value="1"/>
</dbReference>
<dbReference type="PANTHER" id="PTHR31479:SF2">
    <property type="entry name" value="ALPHA_BETA-HYDROLASES SUPERFAMILY PROTEIN"/>
    <property type="match status" value="1"/>
</dbReference>
<dbReference type="InterPro" id="IPR002921">
    <property type="entry name" value="Fungal_lipase-type"/>
</dbReference>
<evidence type="ECO:0000256" key="1">
    <source>
        <dbReference type="ARBA" id="ARBA00022801"/>
    </source>
</evidence>
<protein>
    <submittedName>
        <fullName evidence="3">GDSL esterase/lipase</fullName>
    </submittedName>
</protein>
<gene>
    <name evidence="3" type="ORF">Sangu_1653300</name>
</gene>
<dbReference type="AlphaFoldDB" id="A0AAW2MJM6"/>
<sequence length="313" mass="34428">MGTEICLANEDMFGEGRIRIPTRSHEKTGRVPSSCSSLVGNFPFSVARAALRQDDSSVFGAIYQLITSVPSADQAPRYVIAFRGTIPKLHTFKRDLKLNIRIITNRLDRTPRAEEALQAVQCVVAEYGSSNVWVAGHSQGAAMGMLAGKCMAKTGDFLEAFLFNPPFVSPPIGRVKGHGVRLARSVITAGLLKMKHHSGSSSAALSAWQPRLFVNRADWICAEYIGYFEHREWMEKIGAGEIERMTSQHSVSGLLVHAIASKMGKPSSEEPLHLIPSASLTVNHSPVGRRNAHGIKQWWGPDLLLESKTYNYM</sequence>
<feature type="domain" description="Fungal lipase-type" evidence="2">
    <location>
        <begin position="114"/>
        <end position="157"/>
    </location>
</feature>
<dbReference type="Gene3D" id="3.40.50.1820">
    <property type="entry name" value="alpha/beta hydrolase"/>
    <property type="match status" value="1"/>
</dbReference>